<dbReference type="AlphaFoldDB" id="A0A2N5ZG85"/>
<dbReference type="EMBL" id="PKTG01000083">
    <property type="protein sequence ID" value="PLX17720.1"/>
    <property type="molecule type" value="Genomic_DNA"/>
</dbReference>
<reference evidence="1 2" key="1">
    <citation type="submission" date="2017-11" db="EMBL/GenBank/DDBJ databases">
        <title>Genome-resolved metagenomics identifies genetic mobility, metabolic interactions, and unexpected diversity in perchlorate-reducing communities.</title>
        <authorList>
            <person name="Barnum T.P."/>
            <person name="Figueroa I.A."/>
            <person name="Carlstrom C.I."/>
            <person name="Lucas L.N."/>
            <person name="Engelbrektson A.L."/>
            <person name="Coates J.D."/>
        </authorList>
    </citation>
    <scope>NUCLEOTIDE SEQUENCE [LARGE SCALE GENOMIC DNA]</scope>
    <source>
        <strain evidence="1">BM706</strain>
    </source>
</reference>
<name>A0A2N5ZG85_MUIH1</name>
<protein>
    <recommendedName>
        <fullName evidence="3">FecR protein domain-containing protein</fullName>
    </recommendedName>
</protein>
<dbReference type="Proteomes" id="UP000234857">
    <property type="component" value="Unassembled WGS sequence"/>
</dbReference>
<proteinExistence type="predicted"/>
<evidence type="ECO:0000313" key="2">
    <source>
        <dbReference type="Proteomes" id="UP000234857"/>
    </source>
</evidence>
<organism evidence="1 2">
    <name type="scientific">Muiribacterium halophilum</name>
    <dbReference type="NCBI Taxonomy" id="2053465"/>
    <lineage>
        <taxon>Bacteria</taxon>
        <taxon>Candidatus Muiribacteriota</taxon>
        <taxon>Candidatus Muiribacteriia</taxon>
        <taxon>Candidatus Muiribacteriales</taxon>
        <taxon>Candidatus Muiribacteriaceae</taxon>
        <taxon>Candidatus Muiribacterium</taxon>
    </lineage>
</organism>
<accession>A0A2N5ZG85</accession>
<evidence type="ECO:0008006" key="3">
    <source>
        <dbReference type="Google" id="ProtNLM"/>
    </source>
</evidence>
<sequence>MNRRRIFLICFIILINITVFSYEELIGRATFVKGSPVIINPTGQKYNIVKEYEFTNHSKFVLDNGDRLEIFIPEKAKIQVMGQAEFMIRNVGNEIQLISDFGRYRIQLINRLVFRWKNYQLVSEHSIFTAETLINDSLKVSCLDGSIDLLENTDVKTALKTTDRVIITRSGNIEEMNFGINTENLRWVNFKDVRATISKDTKVQLSDKDFVLPPGVEEELLVYTPEKKEKKSTMDSKIRIEFSSPAKGKVNIGNTLKVAGRVNTVMVNVLEVYLDDTFLGNIDVKNFKFSKTFNVRNPAKAKFLDVIARDVYGNKAVFTTKLIPDTKAPVITIVPPFNTKKTQFFKGFIEDNDIKIVHISLNRGTIYEENFDVPCSHGYFQFKMTTDDNQSDSVLIRYGSNFIEIKAVDGYVNEGRLRYNFFIDRDLIETNSYFDK</sequence>
<evidence type="ECO:0000313" key="1">
    <source>
        <dbReference type="EMBL" id="PLX17720.1"/>
    </source>
</evidence>
<comment type="caution">
    <text evidence="1">The sequence shown here is derived from an EMBL/GenBank/DDBJ whole genome shotgun (WGS) entry which is preliminary data.</text>
</comment>
<gene>
    <name evidence="1" type="ORF">C0601_06730</name>
</gene>